<dbReference type="InterPro" id="IPR032109">
    <property type="entry name" value="Big_3_5"/>
</dbReference>
<feature type="domain" description="Bacterial Ig-like" evidence="3">
    <location>
        <begin position="280"/>
        <end position="364"/>
    </location>
</feature>
<name>A0A7W3JUX4_9MICO</name>
<protein>
    <recommendedName>
        <fullName evidence="3">Bacterial Ig-like domain-containing protein</fullName>
    </recommendedName>
</protein>
<keyword evidence="2" id="KW-0732">Signal</keyword>
<keyword evidence="5" id="KW-1185">Reference proteome</keyword>
<dbReference type="InterPro" id="IPR013783">
    <property type="entry name" value="Ig-like_fold"/>
</dbReference>
<keyword evidence="1" id="KW-0472">Membrane</keyword>
<sequence>MSRRNAPVARRSTFKLGLVGLVGLLTFALAASALPASAAVTSTIPVYQDDLSSTNVSSGRTSWDSSNSVKFNELPAAGTKWALDIENKPAGSALIGVSGLTLSVTNNNSTPTKVRYQYYVGTGGYPAVDARFPTLIDVFAAPLGWDQALVSGEERFGVGLQIQLEKEITPGAYARVTVTNTAVPGTGPRDFRTGNWFANTNIHADGYLDGIVVNERYFTVGVARDILLTNFGDFKVVSFGPNLGRDLAYDYRVQDFTILDQTFHFTVPSVSTSSTVSVSPSGSAIAGAKVTITGTVSPSDAIGTIEIFDNGTSPLGAGAAAGGVFTVVTSTLSVGSHSFTATFTPTNPVNYQASTSPAVTFSVNKAEVPAPPPTPSGSIQIVEPIAPQIPVVTEQTPPPPPVTAQIVLTKIGSSTAQLLERYQTANNGNAPPPAAEVLTIAAGELEARTGAILSTTHFVASMPWTGNSDDQWVDVWAYSTPTYIGTFPVINGVLKITGADLSALTAGDHHLVLVGQSSGASEVMGFAIADPASVPGDNVTVTPEATNPNVTAESPDLGWLLWAAIAGVAIAAITTIGTVIRRRRD</sequence>
<accession>A0A7W3JUX4</accession>
<evidence type="ECO:0000259" key="3">
    <source>
        <dbReference type="Pfam" id="PF16640"/>
    </source>
</evidence>
<dbReference type="Gene3D" id="2.60.40.10">
    <property type="entry name" value="Immunoglobulins"/>
    <property type="match status" value="1"/>
</dbReference>
<dbReference type="EMBL" id="JACGWU010000005">
    <property type="protein sequence ID" value="MBA8829567.1"/>
    <property type="molecule type" value="Genomic_DNA"/>
</dbReference>
<evidence type="ECO:0000256" key="2">
    <source>
        <dbReference type="SAM" id="SignalP"/>
    </source>
</evidence>
<feature type="signal peptide" evidence="2">
    <location>
        <begin position="1"/>
        <end position="38"/>
    </location>
</feature>
<comment type="caution">
    <text evidence="4">The sequence shown here is derived from an EMBL/GenBank/DDBJ whole genome shotgun (WGS) entry which is preliminary data.</text>
</comment>
<proteinExistence type="predicted"/>
<keyword evidence="1" id="KW-0812">Transmembrane</keyword>
<dbReference type="RefSeq" id="WP_182484991.1">
    <property type="nucleotide sequence ID" value="NZ_JACGWU010000005.1"/>
</dbReference>
<dbReference type="Proteomes" id="UP000524237">
    <property type="component" value="Unassembled WGS sequence"/>
</dbReference>
<organism evidence="4 5">
    <name type="scientific">Alpinimonas psychrophila</name>
    <dbReference type="NCBI Taxonomy" id="748908"/>
    <lineage>
        <taxon>Bacteria</taxon>
        <taxon>Bacillati</taxon>
        <taxon>Actinomycetota</taxon>
        <taxon>Actinomycetes</taxon>
        <taxon>Micrococcales</taxon>
        <taxon>Microbacteriaceae</taxon>
        <taxon>Alpinimonas</taxon>
    </lineage>
</organism>
<evidence type="ECO:0000313" key="5">
    <source>
        <dbReference type="Proteomes" id="UP000524237"/>
    </source>
</evidence>
<dbReference type="AlphaFoldDB" id="A0A7W3JUX4"/>
<evidence type="ECO:0000256" key="1">
    <source>
        <dbReference type="SAM" id="Phobius"/>
    </source>
</evidence>
<reference evidence="4 5" key="1">
    <citation type="submission" date="2020-07" db="EMBL/GenBank/DDBJ databases">
        <title>Sequencing the genomes of 1000 actinobacteria strains.</title>
        <authorList>
            <person name="Klenk H.-P."/>
        </authorList>
    </citation>
    <scope>NUCLEOTIDE SEQUENCE [LARGE SCALE GENOMIC DNA]</scope>
    <source>
        <strain evidence="4 5">DSM 23737</strain>
    </source>
</reference>
<keyword evidence="1" id="KW-1133">Transmembrane helix</keyword>
<feature type="chain" id="PRO_5031030614" description="Bacterial Ig-like domain-containing protein" evidence="2">
    <location>
        <begin position="39"/>
        <end position="585"/>
    </location>
</feature>
<dbReference type="GO" id="GO:0005975">
    <property type="term" value="P:carbohydrate metabolic process"/>
    <property type="evidence" value="ECO:0007669"/>
    <property type="project" value="UniProtKB-ARBA"/>
</dbReference>
<feature type="transmembrane region" description="Helical" evidence="1">
    <location>
        <begin position="559"/>
        <end position="580"/>
    </location>
</feature>
<gene>
    <name evidence="4" type="ORF">FB555_001676</name>
</gene>
<dbReference type="Pfam" id="PF16640">
    <property type="entry name" value="Big_3_5"/>
    <property type="match status" value="1"/>
</dbReference>
<evidence type="ECO:0000313" key="4">
    <source>
        <dbReference type="EMBL" id="MBA8829567.1"/>
    </source>
</evidence>